<dbReference type="RefSeq" id="WP_386716096.1">
    <property type="nucleotide sequence ID" value="NZ_JBHRSZ010000002.1"/>
</dbReference>
<keyword evidence="2" id="KW-1185">Reference proteome</keyword>
<sequence>MKVISIFIIAIMLQGFTQPLSVRHHLPGKWDWQTLEDSCGSTAQTYSFSKDGQRIILTAPSPLTLDGTSELNQVVYEIIDERPSVMRMKVIGETRTTENGAPVVWDLILKDKNTFCWHRTDWPAGTCTQDLNKCE</sequence>
<name>A0ABV7HBP0_9GAMM</name>
<evidence type="ECO:0008006" key="3">
    <source>
        <dbReference type="Google" id="ProtNLM"/>
    </source>
</evidence>
<dbReference type="Proteomes" id="UP001595476">
    <property type="component" value="Unassembled WGS sequence"/>
</dbReference>
<gene>
    <name evidence="1" type="ORF">ACFOEK_03265</name>
</gene>
<evidence type="ECO:0000313" key="2">
    <source>
        <dbReference type="Proteomes" id="UP001595476"/>
    </source>
</evidence>
<reference evidence="2" key="1">
    <citation type="journal article" date="2019" name="Int. J. Syst. Evol. Microbiol.">
        <title>The Global Catalogue of Microorganisms (GCM) 10K type strain sequencing project: providing services to taxonomists for standard genome sequencing and annotation.</title>
        <authorList>
            <consortium name="The Broad Institute Genomics Platform"/>
            <consortium name="The Broad Institute Genome Sequencing Center for Infectious Disease"/>
            <person name="Wu L."/>
            <person name="Ma J."/>
        </authorList>
    </citation>
    <scope>NUCLEOTIDE SEQUENCE [LARGE SCALE GENOMIC DNA]</scope>
    <source>
        <strain evidence="2">KCTC 52438</strain>
    </source>
</reference>
<dbReference type="EMBL" id="JBHRSZ010000002">
    <property type="protein sequence ID" value="MFC3150036.1"/>
    <property type="molecule type" value="Genomic_DNA"/>
</dbReference>
<comment type="caution">
    <text evidence="1">The sequence shown here is derived from an EMBL/GenBank/DDBJ whole genome shotgun (WGS) entry which is preliminary data.</text>
</comment>
<proteinExistence type="predicted"/>
<evidence type="ECO:0000313" key="1">
    <source>
        <dbReference type="EMBL" id="MFC3150036.1"/>
    </source>
</evidence>
<accession>A0ABV7HBP0</accession>
<protein>
    <recommendedName>
        <fullName evidence="3">DUF3757 domain-containing protein</fullName>
    </recommendedName>
</protein>
<organism evidence="1 2">
    <name type="scientific">Litoribrevibacter euphylliae</name>
    <dbReference type="NCBI Taxonomy" id="1834034"/>
    <lineage>
        <taxon>Bacteria</taxon>
        <taxon>Pseudomonadati</taxon>
        <taxon>Pseudomonadota</taxon>
        <taxon>Gammaproteobacteria</taxon>
        <taxon>Oceanospirillales</taxon>
        <taxon>Oceanospirillaceae</taxon>
        <taxon>Litoribrevibacter</taxon>
    </lineage>
</organism>